<dbReference type="Proteomes" id="UP000316560">
    <property type="component" value="Unassembled WGS sequence"/>
</dbReference>
<protein>
    <recommendedName>
        <fullName evidence="4">DUF4913 domain-containing protein</fullName>
    </recommendedName>
</protein>
<dbReference type="AlphaFoldDB" id="A0A8H2K5N9"/>
<keyword evidence="3" id="KW-1185">Reference proteome</keyword>
<feature type="compositionally biased region" description="Acidic residues" evidence="1">
    <location>
        <begin position="1"/>
        <end position="23"/>
    </location>
</feature>
<proteinExistence type="predicted"/>
<evidence type="ECO:0000313" key="3">
    <source>
        <dbReference type="Proteomes" id="UP000316560"/>
    </source>
</evidence>
<comment type="caution">
    <text evidence="2">The sequence shown here is derived from an EMBL/GenBank/DDBJ whole genome shotgun (WGS) entry which is preliminary data.</text>
</comment>
<feature type="region of interest" description="Disordered" evidence="1">
    <location>
        <begin position="1"/>
        <end position="24"/>
    </location>
</feature>
<evidence type="ECO:0008006" key="4">
    <source>
        <dbReference type="Google" id="ProtNLM"/>
    </source>
</evidence>
<dbReference type="RefSeq" id="WP_141990106.1">
    <property type="nucleotide sequence ID" value="NZ_VFRA01000001.1"/>
</dbReference>
<reference evidence="2 3" key="1">
    <citation type="submission" date="2019-06" db="EMBL/GenBank/DDBJ databases">
        <title>Sequencing the genomes of 1000 actinobacteria strains.</title>
        <authorList>
            <person name="Klenk H.-P."/>
        </authorList>
    </citation>
    <scope>NUCLEOTIDE SEQUENCE [LARGE SCALE GENOMIC DNA]</scope>
    <source>
        <strain evidence="2 3">DSM 21947</strain>
    </source>
</reference>
<name>A0A8H2K5N9_9MICO</name>
<dbReference type="EMBL" id="VFRA01000001">
    <property type="protein sequence ID" value="TQO19640.1"/>
    <property type="molecule type" value="Genomic_DNA"/>
</dbReference>
<organism evidence="2 3">
    <name type="scientific">Rhodoglobus vestalii</name>
    <dbReference type="NCBI Taxonomy" id="193384"/>
    <lineage>
        <taxon>Bacteria</taxon>
        <taxon>Bacillati</taxon>
        <taxon>Actinomycetota</taxon>
        <taxon>Actinomycetes</taxon>
        <taxon>Micrococcales</taxon>
        <taxon>Microbacteriaceae</taxon>
        <taxon>Rhodoglobus</taxon>
    </lineage>
</organism>
<dbReference type="OrthoDB" id="3535759at2"/>
<evidence type="ECO:0000256" key="1">
    <source>
        <dbReference type="SAM" id="MobiDB-lite"/>
    </source>
</evidence>
<sequence>MSYENFDIDDALAEEESDRDPDSESIAAIAVNWRTLPNEDASEKWEELRSWVEWICERYAIQEEVIPDCWWRHGALIEELSALQTAWTVSYDTTDAGYGPLGFVERWHNAQARIRQISGGACSQGHRADRVRTFPDDVEWRKWSATSRA</sequence>
<evidence type="ECO:0000313" key="2">
    <source>
        <dbReference type="EMBL" id="TQO19640.1"/>
    </source>
</evidence>
<gene>
    <name evidence="2" type="ORF">FB472_1209</name>
</gene>
<accession>A0A8H2K5N9</accession>